<organism evidence="1 2">
    <name type="scientific">Smallanthus sonchifolius</name>
    <dbReference type="NCBI Taxonomy" id="185202"/>
    <lineage>
        <taxon>Eukaryota</taxon>
        <taxon>Viridiplantae</taxon>
        <taxon>Streptophyta</taxon>
        <taxon>Embryophyta</taxon>
        <taxon>Tracheophyta</taxon>
        <taxon>Spermatophyta</taxon>
        <taxon>Magnoliopsida</taxon>
        <taxon>eudicotyledons</taxon>
        <taxon>Gunneridae</taxon>
        <taxon>Pentapetalae</taxon>
        <taxon>asterids</taxon>
        <taxon>campanulids</taxon>
        <taxon>Asterales</taxon>
        <taxon>Asteraceae</taxon>
        <taxon>Asteroideae</taxon>
        <taxon>Heliantheae alliance</taxon>
        <taxon>Millerieae</taxon>
        <taxon>Smallanthus</taxon>
    </lineage>
</organism>
<dbReference type="EMBL" id="CM042034">
    <property type="protein sequence ID" value="KAI3761246.1"/>
    <property type="molecule type" value="Genomic_DNA"/>
</dbReference>
<name>A0ACB9ES23_9ASTR</name>
<accession>A0ACB9ES23</accession>
<gene>
    <name evidence="1" type="ORF">L1987_51658</name>
</gene>
<proteinExistence type="predicted"/>
<protein>
    <submittedName>
        <fullName evidence="1">Uncharacterized protein</fullName>
    </submittedName>
</protein>
<evidence type="ECO:0000313" key="2">
    <source>
        <dbReference type="Proteomes" id="UP001056120"/>
    </source>
</evidence>
<evidence type="ECO:0000313" key="1">
    <source>
        <dbReference type="EMBL" id="KAI3761246.1"/>
    </source>
</evidence>
<comment type="caution">
    <text evidence="1">The sequence shown here is derived from an EMBL/GenBank/DDBJ whole genome shotgun (WGS) entry which is preliminary data.</text>
</comment>
<reference evidence="1 2" key="2">
    <citation type="journal article" date="2022" name="Mol. Ecol. Resour.">
        <title>The genomes of chicory, endive, great burdock and yacon provide insights into Asteraceae paleo-polyploidization history and plant inulin production.</title>
        <authorList>
            <person name="Fan W."/>
            <person name="Wang S."/>
            <person name="Wang H."/>
            <person name="Wang A."/>
            <person name="Jiang F."/>
            <person name="Liu H."/>
            <person name="Zhao H."/>
            <person name="Xu D."/>
            <person name="Zhang Y."/>
        </authorList>
    </citation>
    <scope>NUCLEOTIDE SEQUENCE [LARGE SCALE GENOMIC DNA]</scope>
    <source>
        <strain evidence="2">cv. Yunnan</strain>
        <tissue evidence="1">Leaves</tissue>
    </source>
</reference>
<sequence length="71" mass="7923">MLVVVASQDLWFWHAFFNVAGSNNDINVLNQSPLFNTLVNGTAPDSSFDLRDDGQALCEFNEEEFEAKLGL</sequence>
<keyword evidence="2" id="KW-1185">Reference proteome</keyword>
<reference evidence="2" key="1">
    <citation type="journal article" date="2022" name="Mol. Ecol. Resour.">
        <title>The genomes of chicory, endive, great burdock and yacon provide insights into Asteraceae palaeo-polyploidization history and plant inulin production.</title>
        <authorList>
            <person name="Fan W."/>
            <person name="Wang S."/>
            <person name="Wang H."/>
            <person name="Wang A."/>
            <person name="Jiang F."/>
            <person name="Liu H."/>
            <person name="Zhao H."/>
            <person name="Xu D."/>
            <person name="Zhang Y."/>
        </authorList>
    </citation>
    <scope>NUCLEOTIDE SEQUENCE [LARGE SCALE GENOMIC DNA]</scope>
    <source>
        <strain evidence="2">cv. Yunnan</strain>
    </source>
</reference>
<dbReference type="Proteomes" id="UP001056120">
    <property type="component" value="Linkage Group LG17"/>
</dbReference>